<keyword evidence="2" id="KW-0378">Hydrolase</keyword>
<dbReference type="SUPFAM" id="SSF53098">
    <property type="entry name" value="Ribonuclease H-like"/>
    <property type="match status" value="1"/>
</dbReference>
<dbReference type="RefSeq" id="WP_151114553.1">
    <property type="nucleotide sequence ID" value="NZ_CP042582.1"/>
</dbReference>
<dbReference type="PANTHER" id="PTHR47649:SF1">
    <property type="entry name" value="RIBONUCLEASE D"/>
    <property type="match status" value="1"/>
</dbReference>
<dbReference type="CDD" id="cd06142">
    <property type="entry name" value="RNaseD_exo"/>
    <property type="match status" value="1"/>
</dbReference>
<keyword evidence="2" id="KW-0269">Exonuclease</keyword>
<dbReference type="InterPro" id="IPR012337">
    <property type="entry name" value="RNaseH-like_sf"/>
</dbReference>
<accession>A0A5J6N092</accession>
<reference evidence="2 3" key="1">
    <citation type="submission" date="2019-08" db="EMBL/GenBank/DDBJ databases">
        <title>Hyperibacter terrae gen. nov., sp. nov. and Hyperibacter viscosus sp. nov., two new members in the family Rhodospirillaceae isolated from the rhizosphere of Hypericum perforatum.</title>
        <authorList>
            <person name="Noviana Z."/>
        </authorList>
    </citation>
    <scope>NUCLEOTIDE SEQUENCE [LARGE SCALE GENOMIC DNA]</scope>
    <source>
        <strain evidence="2 3">R5959</strain>
    </source>
</reference>
<evidence type="ECO:0000313" key="3">
    <source>
        <dbReference type="Proteomes" id="UP000325797"/>
    </source>
</evidence>
<protein>
    <submittedName>
        <fullName evidence="2">3'-5' exonuclease</fullName>
    </submittedName>
</protein>
<dbReference type="PANTHER" id="PTHR47649">
    <property type="entry name" value="RIBONUCLEASE D"/>
    <property type="match status" value="1"/>
</dbReference>
<dbReference type="SMART" id="SM00474">
    <property type="entry name" value="35EXOc"/>
    <property type="match status" value="1"/>
</dbReference>
<evidence type="ECO:0000313" key="2">
    <source>
        <dbReference type="EMBL" id="QEX20306.1"/>
    </source>
</evidence>
<feature type="domain" description="3'-5' exonuclease" evidence="1">
    <location>
        <begin position="4"/>
        <end position="176"/>
    </location>
</feature>
<dbReference type="InterPro" id="IPR002562">
    <property type="entry name" value="3'-5'_exonuclease_dom"/>
</dbReference>
<dbReference type="InterPro" id="IPR036397">
    <property type="entry name" value="RNaseH_sf"/>
</dbReference>
<dbReference type="GO" id="GO:0003676">
    <property type="term" value="F:nucleic acid binding"/>
    <property type="evidence" value="ECO:0007669"/>
    <property type="project" value="InterPro"/>
</dbReference>
<name>A0A5J6N092_9PROT</name>
<dbReference type="GO" id="GO:0006139">
    <property type="term" value="P:nucleobase-containing compound metabolic process"/>
    <property type="evidence" value="ECO:0007669"/>
    <property type="project" value="InterPro"/>
</dbReference>
<sequence>MPQPTIELHHGDLPAGLKLGPVVAIDSETMGLIPARDRLCLVQLSDGDGVCHLVQFPAKPAGERQEAPNLARMLTDPATLKLFHFARFDIAVLRRTLGVVTQPLYCTKIASKLVRTFTDRHGLKDLCRDLLNIELSKQQQSSDWGAPVLTQEQLRYAASDVLYLHQLKAKLDEMLAREGRTAIAEACFRFLPTRADLDLAGWGEVDIFEH</sequence>
<proteinExistence type="predicted"/>
<dbReference type="KEGG" id="hadh:FRZ61_02230"/>
<keyword evidence="2" id="KW-0540">Nuclease</keyword>
<keyword evidence="3" id="KW-1185">Reference proteome</keyword>
<organism evidence="2 3">
    <name type="scientific">Hypericibacter adhaerens</name>
    <dbReference type="NCBI Taxonomy" id="2602016"/>
    <lineage>
        <taxon>Bacteria</taxon>
        <taxon>Pseudomonadati</taxon>
        <taxon>Pseudomonadota</taxon>
        <taxon>Alphaproteobacteria</taxon>
        <taxon>Rhodospirillales</taxon>
        <taxon>Dongiaceae</taxon>
        <taxon>Hypericibacter</taxon>
    </lineage>
</organism>
<gene>
    <name evidence="2" type="ORF">FRZ61_02230</name>
</gene>
<dbReference type="OrthoDB" id="4224322at2"/>
<evidence type="ECO:0000259" key="1">
    <source>
        <dbReference type="SMART" id="SM00474"/>
    </source>
</evidence>
<dbReference type="AlphaFoldDB" id="A0A5J6N092"/>
<dbReference type="EMBL" id="CP042582">
    <property type="protein sequence ID" value="QEX20306.1"/>
    <property type="molecule type" value="Genomic_DNA"/>
</dbReference>
<dbReference type="GO" id="GO:0008408">
    <property type="term" value="F:3'-5' exonuclease activity"/>
    <property type="evidence" value="ECO:0007669"/>
    <property type="project" value="InterPro"/>
</dbReference>
<dbReference type="Pfam" id="PF01612">
    <property type="entry name" value="DNA_pol_A_exo1"/>
    <property type="match status" value="1"/>
</dbReference>
<dbReference type="Proteomes" id="UP000325797">
    <property type="component" value="Chromosome"/>
</dbReference>
<dbReference type="InterPro" id="IPR051086">
    <property type="entry name" value="RNase_D-like"/>
</dbReference>
<dbReference type="Gene3D" id="3.30.420.10">
    <property type="entry name" value="Ribonuclease H-like superfamily/Ribonuclease H"/>
    <property type="match status" value="1"/>
</dbReference>